<accession>A0A2H0AL93</accession>
<proteinExistence type="predicted"/>
<gene>
    <name evidence="1" type="ORF">COX15_01280</name>
</gene>
<sequence>KESSEGYGEPLLDLANGKMTLDLNFKSNWVRPFNIEEFKAQTAGKSASEITSLVYSVPGFKSGGVDLWPIWVRHAPQNTKKIIVDLDYIL</sequence>
<dbReference type="Proteomes" id="UP000230007">
    <property type="component" value="Unassembled WGS sequence"/>
</dbReference>
<comment type="caution">
    <text evidence="1">The sequence shown here is derived from an EMBL/GenBank/DDBJ whole genome shotgun (WGS) entry which is preliminary data.</text>
</comment>
<evidence type="ECO:0000313" key="1">
    <source>
        <dbReference type="EMBL" id="PIP46182.1"/>
    </source>
</evidence>
<organism evidence="1 2">
    <name type="scientific">Candidatus Colwellbacteria bacterium CG23_combo_of_CG06-09_8_20_14_all_42_19</name>
    <dbReference type="NCBI Taxonomy" id="1974541"/>
    <lineage>
        <taxon>Bacteria</taxon>
        <taxon>Candidatus Colwelliibacteriota</taxon>
    </lineage>
</organism>
<reference evidence="1 2" key="1">
    <citation type="submission" date="2017-09" db="EMBL/GenBank/DDBJ databases">
        <title>Depth-based differentiation of microbial function through sediment-hosted aquifers and enrichment of novel symbionts in the deep terrestrial subsurface.</title>
        <authorList>
            <person name="Probst A.J."/>
            <person name="Ladd B."/>
            <person name="Jarett J.K."/>
            <person name="Geller-Mcgrath D.E."/>
            <person name="Sieber C.M."/>
            <person name="Emerson J.B."/>
            <person name="Anantharaman K."/>
            <person name="Thomas B.C."/>
            <person name="Malmstrom R."/>
            <person name="Stieglmeier M."/>
            <person name="Klingl A."/>
            <person name="Woyke T."/>
            <person name="Ryan C.M."/>
            <person name="Banfield J.F."/>
        </authorList>
    </citation>
    <scope>NUCLEOTIDE SEQUENCE [LARGE SCALE GENOMIC DNA]</scope>
    <source>
        <strain evidence="1">CG23_combo_of_CG06-09_8_20_14_all_42_19</strain>
    </source>
</reference>
<evidence type="ECO:0000313" key="2">
    <source>
        <dbReference type="Proteomes" id="UP000230007"/>
    </source>
</evidence>
<protein>
    <submittedName>
        <fullName evidence="1">Uncharacterized protein</fullName>
    </submittedName>
</protein>
<dbReference type="EMBL" id="PCSK01000025">
    <property type="protein sequence ID" value="PIP46182.1"/>
    <property type="molecule type" value="Genomic_DNA"/>
</dbReference>
<feature type="non-terminal residue" evidence="1">
    <location>
        <position position="1"/>
    </location>
</feature>
<name>A0A2H0AL93_9BACT</name>
<dbReference type="AlphaFoldDB" id="A0A2H0AL93"/>